<evidence type="ECO:0000256" key="7">
    <source>
        <dbReference type="ARBA" id="ARBA00023288"/>
    </source>
</evidence>
<comment type="similarity">
    <text evidence="2">Belongs to the GerABKC lipoprotein family.</text>
</comment>
<keyword evidence="5" id="KW-0472">Membrane</keyword>
<name>A0A0A7FYJ0_9CLOT</name>
<evidence type="ECO:0000256" key="4">
    <source>
        <dbReference type="ARBA" id="ARBA00022729"/>
    </source>
</evidence>
<sequence>MNRYKKMISLFIVFIIVTTTMSGCYNYKEVNNTTFTTSMIYDVDDFGNVIVYMDCVRPYRNTSESSDNGKRILYKGTGKTTLEAIRDINLASSYKINLTQNRAIIFTEAAAKNGIDKFLNFINNDQESQVKPYVFVYFGDVTSLLNITANDEEYLGLFLDDLVHKNRASAREVTTNINDYLSIIELGRNSGLIGGLRLRKDVVDQRVELSGAVVMQDNKLVEVLDVQDTMSYNFLTDNIKTGTLEIKNPQMEEGFITLEILNSKTKTDVEYDGTRILLTKKIKTKAVIAESQGRFITSEAAIKKLEAQEKEGAEHYLKMFLDKFTQKDIDLLEIERLLEIKYPHEVIEDVQSKIMFDVDFDIDILGSNKVESSIF</sequence>
<evidence type="ECO:0000256" key="1">
    <source>
        <dbReference type="ARBA" id="ARBA00004635"/>
    </source>
</evidence>
<dbReference type="Gene3D" id="3.30.300.210">
    <property type="entry name" value="Nutrient germinant receptor protein C, domain 3"/>
    <property type="match status" value="1"/>
</dbReference>
<evidence type="ECO:0000256" key="2">
    <source>
        <dbReference type="ARBA" id="ARBA00007886"/>
    </source>
</evidence>
<dbReference type="Proteomes" id="UP000030635">
    <property type="component" value="Chromosome"/>
</dbReference>
<evidence type="ECO:0000256" key="3">
    <source>
        <dbReference type="ARBA" id="ARBA00022544"/>
    </source>
</evidence>
<dbReference type="InterPro" id="IPR038501">
    <property type="entry name" value="Spore_GerAC_C_sf"/>
</dbReference>
<organism evidence="10 11">
    <name type="scientific">Clostridium baratii str. Sullivan</name>
    <dbReference type="NCBI Taxonomy" id="1415775"/>
    <lineage>
        <taxon>Bacteria</taxon>
        <taxon>Bacillati</taxon>
        <taxon>Bacillota</taxon>
        <taxon>Clostridia</taxon>
        <taxon>Eubacteriales</taxon>
        <taxon>Clostridiaceae</taxon>
        <taxon>Clostridium</taxon>
    </lineage>
</organism>
<evidence type="ECO:0000256" key="5">
    <source>
        <dbReference type="ARBA" id="ARBA00023136"/>
    </source>
</evidence>
<dbReference type="eggNOG" id="ENOG5032SZ5">
    <property type="taxonomic scope" value="Bacteria"/>
</dbReference>
<evidence type="ECO:0000259" key="8">
    <source>
        <dbReference type="Pfam" id="PF05504"/>
    </source>
</evidence>
<dbReference type="InterPro" id="IPR008844">
    <property type="entry name" value="Spore_GerAC-like"/>
</dbReference>
<dbReference type="RefSeq" id="WP_039311324.1">
    <property type="nucleotide sequence ID" value="NZ_CP006905.1"/>
</dbReference>
<dbReference type="GO" id="GO:0016020">
    <property type="term" value="C:membrane"/>
    <property type="evidence" value="ECO:0007669"/>
    <property type="project" value="UniProtKB-SubCell"/>
</dbReference>
<dbReference type="PANTHER" id="PTHR35789">
    <property type="entry name" value="SPORE GERMINATION PROTEIN B3"/>
    <property type="match status" value="1"/>
</dbReference>
<dbReference type="NCBIfam" id="TIGR02887">
    <property type="entry name" value="spore_ger_x_C"/>
    <property type="match status" value="1"/>
</dbReference>
<feature type="domain" description="Spore germination GerAC-like C-terminal" evidence="8">
    <location>
        <begin position="210"/>
        <end position="365"/>
    </location>
</feature>
<evidence type="ECO:0000259" key="9">
    <source>
        <dbReference type="Pfam" id="PF25198"/>
    </source>
</evidence>
<keyword evidence="3" id="KW-0309">Germination</keyword>
<dbReference type="KEGG" id="cbv:U729_492"/>
<dbReference type="InterPro" id="IPR057336">
    <property type="entry name" value="GerAC_N"/>
</dbReference>
<dbReference type="EMBL" id="CP006905">
    <property type="protein sequence ID" value="AIY84000.1"/>
    <property type="molecule type" value="Genomic_DNA"/>
</dbReference>
<reference evidence="10 11" key="1">
    <citation type="journal article" date="2015" name="Infect. Genet. Evol.">
        <title>Genomic sequences of six botulinum neurotoxin-producing strains representing three clostridial species illustrate the mobility and diversity of botulinum neurotoxin genes.</title>
        <authorList>
            <person name="Smith T.J."/>
            <person name="Hill K.K."/>
            <person name="Xie G."/>
            <person name="Foley B.T."/>
            <person name="Williamson C.H."/>
            <person name="Foster J.T."/>
            <person name="Johnson S.L."/>
            <person name="Chertkov O."/>
            <person name="Teshima H."/>
            <person name="Gibbons H.S."/>
            <person name="Johnsky L.A."/>
            <person name="Karavis M.A."/>
            <person name="Smith L.A."/>
        </authorList>
    </citation>
    <scope>NUCLEOTIDE SEQUENCE [LARGE SCALE GENOMIC DNA]</scope>
    <source>
        <strain evidence="10">Sullivan</strain>
    </source>
</reference>
<gene>
    <name evidence="10" type="ORF">U729_492</name>
</gene>
<feature type="domain" description="Spore germination protein N-terminal" evidence="9">
    <location>
        <begin position="26"/>
        <end position="183"/>
    </location>
</feature>
<dbReference type="Pfam" id="PF25198">
    <property type="entry name" value="Spore_GerAC_N"/>
    <property type="match status" value="1"/>
</dbReference>
<keyword evidence="11" id="KW-1185">Reference proteome</keyword>
<dbReference type="PROSITE" id="PS51257">
    <property type="entry name" value="PROKAR_LIPOPROTEIN"/>
    <property type="match status" value="1"/>
</dbReference>
<keyword evidence="6" id="KW-0564">Palmitate</keyword>
<accession>A0A0A7FYJ0</accession>
<evidence type="ECO:0000256" key="6">
    <source>
        <dbReference type="ARBA" id="ARBA00023139"/>
    </source>
</evidence>
<dbReference type="Pfam" id="PF05504">
    <property type="entry name" value="Spore_GerAC"/>
    <property type="match status" value="1"/>
</dbReference>
<keyword evidence="4" id="KW-0732">Signal</keyword>
<dbReference type="HOGENOM" id="CLU_051140_0_3_9"/>
<dbReference type="STRING" id="1561.NPD11_2501"/>
<protein>
    <submittedName>
        <fullName evidence="10">Germination, Ger(X)C family protein</fullName>
    </submittedName>
</protein>
<keyword evidence="7" id="KW-0449">Lipoprotein</keyword>
<evidence type="ECO:0000313" key="11">
    <source>
        <dbReference type="Proteomes" id="UP000030635"/>
    </source>
</evidence>
<comment type="subcellular location">
    <subcellularLocation>
        <location evidence="1">Membrane</location>
        <topology evidence="1">Lipid-anchor</topology>
    </subcellularLocation>
</comment>
<dbReference type="InterPro" id="IPR046953">
    <property type="entry name" value="Spore_GerAC-like_C"/>
</dbReference>
<dbReference type="PANTHER" id="PTHR35789:SF1">
    <property type="entry name" value="SPORE GERMINATION PROTEIN B3"/>
    <property type="match status" value="1"/>
</dbReference>
<dbReference type="GO" id="GO:0009847">
    <property type="term" value="P:spore germination"/>
    <property type="evidence" value="ECO:0007669"/>
    <property type="project" value="InterPro"/>
</dbReference>
<dbReference type="OrthoDB" id="1880153at2"/>
<evidence type="ECO:0000313" key="10">
    <source>
        <dbReference type="EMBL" id="AIY84000.1"/>
    </source>
</evidence>
<proteinExistence type="inferred from homology"/>
<dbReference type="AlphaFoldDB" id="A0A0A7FYJ0"/>